<feature type="coiled-coil region" evidence="1">
    <location>
        <begin position="404"/>
        <end position="480"/>
    </location>
</feature>
<dbReference type="PROSITE" id="PS51736">
    <property type="entry name" value="RECOMBINASES_3"/>
    <property type="match status" value="1"/>
</dbReference>
<keyword evidence="1" id="KW-0175">Coiled coil</keyword>
<dbReference type="CDD" id="cd00338">
    <property type="entry name" value="Ser_Recombinase"/>
    <property type="match status" value="1"/>
</dbReference>
<dbReference type="GO" id="GO:0003677">
    <property type="term" value="F:DNA binding"/>
    <property type="evidence" value="ECO:0007669"/>
    <property type="project" value="InterPro"/>
</dbReference>
<sequence length="571" mass="65595">MRVEVPHKGAKVYIYTRVSTEMQVEGYSLDAQKVEILKEVRRHDMVVAGEYTDEGRSGKSIVGRDGFQQMLDDIVARKDDVSFVLVYKLSRFGRNVADILGTLKTMRFYGVHLICVADNIDSSLESGRLIISVLGAVAEIERENILSQTMAGRKEKARQGLFNGGITPYGYKLDKDTGKLVVDDEEAEIVRIIFDKYNTTNMGFTGIAKYLNEHGYKKGNRTKNGYNFFNERNIKHIIDNPTYTGNLVYGRTATKAREDDPESMHRVKSDDYIMTEVKEMQIIEQITWDTARRKRQETGGKKLKIEKEHEYILSGLLKCPECGRSLYGVPMRGRKRKDGTSYPTYYSYMCRPNLTAQTKGHKCNFGQISCTSIDKQVRDIIMKLANEETFGVVIEEQVGESIDIKEIEKALDQAYKDVRQAQGRQHKLEIEQDKLDVTSKHYDRMYESINRRLEEAFDELDDAEKRVADAEARLESIKKQSLTKESIIDVLKLFGEIYDKMNEYEKKSYMQSFIESIELYPKNGTKRGTTVKTIHFRFPVSYKGESVYEVSLPKEPTIETVVLMSKVNLDK</sequence>
<name>A0A174BT25_9FIRM</name>
<dbReference type="InterPro" id="IPR036162">
    <property type="entry name" value="Resolvase-like_N_sf"/>
</dbReference>
<dbReference type="Pfam" id="PF07508">
    <property type="entry name" value="Recombinase"/>
    <property type="match status" value="1"/>
</dbReference>
<evidence type="ECO:0000313" key="4">
    <source>
        <dbReference type="EMBL" id="CUO02706.1"/>
    </source>
</evidence>
<dbReference type="RefSeq" id="WP_055158918.1">
    <property type="nucleotide sequence ID" value="NZ_CYZO01000016.1"/>
</dbReference>
<evidence type="ECO:0000313" key="5">
    <source>
        <dbReference type="Proteomes" id="UP000095787"/>
    </source>
</evidence>
<dbReference type="Pfam" id="PF13408">
    <property type="entry name" value="Zn_ribbon_recom"/>
    <property type="match status" value="1"/>
</dbReference>
<feature type="domain" description="Recombinase" evidence="3">
    <location>
        <begin position="168"/>
        <end position="302"/>
    </location>
</feature>
<dbReference type="PROSITE" id="PS51737">
    <property type="entry name" value="RECOMBINASE_DNA_BIND"/>
    <property type="match status" value="1"/>
</dbReference>
<dbReference type="Gene3D" id="3.40.50.1390">
    <property type="entry name" value="Resolvase, N-terminal catalytic domain"/>
    <property type="match status" value="1"/>
</dbReference>
<organism evidence="4 5">
    <name type="scientific">[Ruminococcus] torques</name>
    <dbReference type="NCBI Taxonomy" id="33039"/>
    <lineage>
        <taxon>Bacteria</taxon>
        <taxon>Bacillati</taxon>
        <taxon>Bacillota</taxon>
        <taxon>Clostridia</taxon>
        <taxon>Lachnospirales</taxon>
        <taxon>Lachnospiraceae</taxon>
        <taxon>Mediterraneibacter</taxon>
    </lineage>
</organism>
<reference evidence="4 5" key="1">
    <citation type="submission" date="2015-09" db="EMBL/GenBank/DDBJ databases">
        <authorList>
            <consortium name="Pathogen Informatics"/>
        </authorList>
    </citation>
    <scope>NUCLEOTIDE SEQUENCE [LARGE SCALE GENOMIC DNA]</scope>
    <source>
        <strain evidence="4 5">2789STDY5834841</strain>
    </source>
</reference>
<dbReference type="InterPro" id="IPR006119">
    <property type="entry name" value="Resolv_N"/>
</dbReference>
<accession>A0A174BT25</accession>
<evidence type="ECO:0000256" key="1">
    <source>
        <dbReference type="SAM" id="Coils"/>
    </source>
</evidence>
<dbReference type="InterPro" id="IPR011109">
    <property type="entry name" value="DNA_bind_recombinase_dom"/>
</dbReference>
<dbReference type="AlphaFoldDB" id="A0A174BT25"/>
<protein>
    <submittedName>
        <fullName evidence="4">Transposon Tn1000 resolvase</fullName>
    </submittedName>
</protein>
<dbReference type="PANTHER" id="PTHR30461:SF23">
    <property type="entry name" value="DNA RECOMBINASE-RELATED"/>
    <property type="match status" value="1"/>
</dbReference>
<proteinExistence type="predicted"/>
<dbReference type="GO" id="GO:0000150">
    <property type="term" value="F:DNA strand exchange activity"/>
    <property type="evidence" value="ECO:0007669"/>
    <property type="project" value="InterPro"/>
</dbReference>
<gene>
    <name evidence="4" type="primary">tnpR_1</name>
    <name evidence="4" type="ORF">ERS852456_01413</name>
</gene>
<dbReference type="Gene3D" id="3.90.1750.20">
    <property type="entry name" value="Putative Large Serine Recombinase, Chain B, Domain 2"/>
    <property type="match status" value="1"/>
</dbReference>
<evidence type="ECO:0000259" key="3">
    <source>
        <dbReference type="PROSITE" id="PS51737"/>
    </source>
</evidence>
<dbReference type="PANTHER" id="PTHR30461">
    <property type="entry name" value="DNA-INVERTASE FROM LAMBDOID PROPHAGE"/>
    <property type="match status" value="1"/>
</dbReference>
<dbReference type="SUPFAM" id="SSF53041">
    <property type="entry name" value="Resolvase-like"/>
    <property type="match status" value="1"/>
</dbReference>
<dbReference type="InterPro" id="IPR025827">
    <property type="entry name" value="Zn_ribbon_recom_dom"/>
</dbReference>
<dbReference type="Proteomes" id="UP000095787">
    <property type="component" value="Unassembled WGS sequence"/>
</dbReference>
<dbReference type="SMART" id="SM00857">
    <property type="entry name" value="Resolvase"/>
    <property type="match status" value="1"/>
</dbReference>
<dbReference type="Pfam" id="PF00239">
    <property type="entry name" value="Resolvase"/>
    <property type="match status" value="1"/>
</dbReference>
<evidence type="ECO:0000259" key="2">
    <source>
        <dbReference type="PROSITE" id="PS51736"/>
    </source>
</evidence>
<dbReference type="InterPro" id="IPR038109">
    <property type="entry name" value="DNA_bind_recomb_sf"/>
</dbReference>
<feature type="domain" description="Resolvase/invertase-type recombinase catalytic" evidence="2">
    <location>
        <begin position="11"/>
        <end position="160"/>
    </location>
</feature>
<dbReference type="InterPro" id="IPR050639">
    <property type="entry name" value="SSR_resolvase"/>
</dbReference>
<dbReference type="EMBL" id="CYZO01000016">
    <property type="protein sequence ID" value="CUO02706.1"/>
    <property type="molecule type" value="Genomic_DNA"/>
</dbReference>